<dbReference type="SUPFAM" id="SSF55874">
    <property type="entry name" value="ATPase domain of HSP90 chaperone/DNA topoisomerase II/histidine kinase"/>
    <property type="match status" value="1"/>
</dbReference>
<dbReference type="PANTHER" id="PTHR43065:SF34">
    <property type="entry name" value="SPORULATION KINASE A"/>
    <property type="match status" value="1"/>
</dbReference>
<dbReference type="AlphaFoldDB" id="A0A1E5LHD9"/>
<feature type="transmembrane region" description="Helical" evidence="9">
    <location>
        <begin position="99"/>
        <end position="119"/>
    </location>
</feature>
<keyword evidence="6" id="KW-0418">Kinase</keyword>
<reference evidence="12 13" key="1">
    <citation type="submission" date="2016-08" db="EMBL/GenBank/DDBJ databases">
        <title>Genome of Bacillus solimangrovi GH2-4.</title>
        <authorList>
            <person name="Lim S."/>
            <person name="Kim B.-C."/>
        </authorList>
    </citation>
    <scope>NUCLEOTIDE SEQUENCE [LARGE SCALE GENOMIC DNA]</scope>
    <source>
        <strain evidence="12 13">GH2-4</strain>
    </source>
</reference>
<dbReference type="STRING" id="1305675.BFG57_00405"/>
<dbReference type="Pfam" id="PF00512">
    <property type="entry name" value="HisKA"/>
    <property type="match status" value="1"/>
</dbReference>
<gene>
    <name evidence="12" type="ORF">BFG57_00405</name>
</gene>
<feature type="transmembrane region" description="Helical" evidence="9">
    <location>
        <begin position="6"/>
        <end position="22"/>
    </location>
</feature>
<accession>A0A1E5LHD9</accession>
<evidence type="ECO:0000256" key="4">
    <source>
        <dbReference type="ARBA" id="ARBA00022679"/>
    </source>
</evidence>
<sequence length="585" mass="66209">MNFILLGSVALIPVVLGLTIAVNDKGELSKKLCLLMILISMWQLDISVLYAGQFLNEKIIESLFRLFRAGSIFLGPAIFIISQFVYNKVRNEQHDLLKYIYNKYVLGLFFCYSLFLYIVGWTNKGLLGLEVVRGLSIPHYYPMYGEWGSLFTINLILIVLNVLLLTYLSIVARSIEGYPLSIGLPLSFLLLCIIGLISITDKVPLYVSSMNSILITILISTIYFQMHTKMIGVMNTKLEEQQTFLKKVIDHNPSFIYVKNDKGQVVLANKAFLNFYNVTMDEVYGLTEDSLDIPDNDLKRHQEQDQFVIEQGKEIILEEDVMINCNNETKIVEITKVPITKKSTRHILCVVNDITQRKENEKILIQSEKLNVVGELAAGVAHEIRNPLTTLKGFTQIMKCAEPEKYKGYLDLMSNEIERINSVAGELLTISKPMDVPYTNVDVDRILQDVKSLLDTNAILNNIQINIVKTEDDFICSGNTNQLKQVFINLIKNSIEAKPKDGKVHVILERKDTRIHISIIDLGKGISKERIKKIGEPFYTTKEKGTGLGLMVCFKIIKDHKGKVEFQSELGEGTTVEIQLPVAQA</sequence>
<feature type="transmembrane region" description="Helical" evidence="9">
    <location>
        <begin position="180"/>
        <end position="199"/>
    </location>
</feature>
<dbReference type="Gene3D" id="3.30.450.20">
    <property type="entry name" value="PAS domain"/>
    <property type="match status" value="1"/>
</dbReference>
<dbReference type="InterPro" id="IPR000014">
    <property type="entry name" value="PAS"/>
</dbReference>
<dbReference type="CDD" id="cd00130">
    <property type="entry name" value="PAS"/>
    <property type="match status" value="1"/>
</dbReference>
<organism evidence="12 13">
    <name type="scientific">Bacillus solimangrovi</name>
    <dbReference type="NCBI Taxonomy" id="1305675"/>
    <lineage>
        <taxon>Bacteria</taxon>
        <taxon>Bacillati</taxon>
        <taxon>Bacillota</taxon>
        <taxon>Bacilli</taxon>
        <taxon>Bacillales</taxon>
        <taxon>Bacillaceae</taxon>
        <taxon>Bacillus</taxon>
    </lineage>
</organism>
<evidence type="ECO:0000313" key="13">
    <source>
        <dbReference type="Proteomes" id="UP000095209"/>
    </source>
</evidence>
<proteinExistence type="predicted"/>
<evidence type="ECO:0000313" key="12">
    <source>
        <dbReference type="EMBL" id="OEH93491.1"/>
    </source>
</evidence>
<feature type="domain" description="PAS" evidence="11">
    <location>
        <begin position="241"/>
        <end position="285"/>
    </location>
</feature>
<dbReference type="InterPro" id="IPR004358">
    <property type="entry name" value="Sig_transdc_His_kin-like_C"/>
</dbReference>
<dbReference type="GO" id="GO:0000155">
    <property type="term" value="F:phosphorelay sensor kinase activity"/>
    <property type="evidence" value="ECO:0007669"/>
    <property type="project" value="InterPro"/>
</dbReference>
<evidence type="ECO:0000256" key="7">
    <source>
        <dbReference type="ARBA" id="ARBA00022840"/>
    </source>
</evidence>
<dbReference type="EC" id="2.7.13.3" evidence="2"/>
<feature type="transmembrane region" description="Helical" evidence="9">
    <location>
        <begin position="34"/>
        <end position="55"/>
    </location>
</feature>
<dbReference type="PANTHER" id="PTHR43065">
    <property type="entry name" value="SENSOR HISTIDINE KINASE"/>
    <property type="match status" value="1"/>
</dbReference>
<keyword evidence="9" id="KW-0812">Transmembrane</keyword>
<dbReference type="InterPro" id="IPR003594">
    <property type="entry name" value="HATPase_dom"/>
</dbReference>
<dbReference type="GO" id="GO:0005524">
    <property type="term" value="F:ATP binding"/>
    <property type="evidence" value="ECO:0007669"/>
    <property type="project" value="UniProtKB-KW"/>
</dbReference>
<dbReference type="RefSeq" id="WP_069716394.1">
    <property type="nucleotide sequence ID" value="NZ_MJEH01000011.1"/>
</dbReference>
<dbReference type="Pfam" id="PF02518">
    <property type="entry name" value="HATPase_c"/>
    <property type="match status" value="1"/>
</dbReference>
<keyword evidence="5" id="KW-0547">Nucleotide-binding</keyword>
<feature type="transmembrane region" description="Helical" evidence="9">
    <location>
        <begin position="67"/>
        <end position="87"/>
    </location>
</feature>
<dbReference type="PRINTS" id="PR00344">
    <property type="entry name" value="BCTRLSENSOR"/>
</dbReference>
<evidence type="ECO:0000256" key="1">
    <source>
        <dbReference type="ARBA" id="ARBA00000085"/>
    </source>
</evidence>
<dbReference type="SUPFAM" id="SSF47384">
    <property type="entry name" value="Homodimeric domain of signal transducing histidine kinase"/>
    <property type="match status" value="1"/>
</dbReference>
<dbReference type="Pfam" id="PF08448">
    <property type="entry name" value="PAS_4"/>
    <property type="match status" value="1"/>
</dbReference>
<dbReference type="InterPro" id="IPR005467">
    <property type="entry name" value="His_kinase_dom"/>
</dbReference>
<dbReference type="NCBIfam" id="TIGR00229">
    <property type="entry name" value="sensory_box"/>
    <property type="match status" value="1"/>
</dbReference>
<evidence type="ECO:0000256" key="3">
    <source>
        <dbReference type="ARBA" id="ARBA00022553"/>
    </source>
</evidence>
<dbReference type="Gene3D" id="3.30.565.10">
    <property type="entry name" value="Histidine kinase-like ATPase, C-terminal domain"/>
    <property type="match status" value="1"/>
</dbReference>
<evidence type="ECO:0000259" key="10">
    <source>
        <dbReference type="PROSITE" id="PS50109"/>
    </source>
</evidence>
<dbReference type="InterPro" id="IPR003661">
    <property type="entry name" value="HisK_dim/P_dom"/>
</dbReference>
<comment type="caution">
    <text evidence="12">The sequence shown here is derived from an EMBL/GenBank/DDBJ whole genome shotgun (WGS) entry which is preliminary data.</text>
</comment>
<evidence type="ECO:0000256" key="8">
    <source>
        <dbReference type="ARBA" id="ARBA00023012"/>
    </source>
</evidence>
<dbReference type="SMART" id="SM00388">
    <property type="entry name" value="HisKA"/>
    <property type="match status" value="1"/>
</dbReference>
<dbReference type="InterPro" id="IPR013656">
    <property type="entry name" value="PAS_4"/>
</dbReference>
<keyword evidence="4" id="KW-0808">Transferase</keyword>
<evidence type="ECO:0000256" key="9">
    <source>
        <dbReference type="SAM" id="Phobius"/>
    </source>
</evidence>
<dbReference type="CDD" id="cd00082">
    <property type="entry name" value="HisKA"/>
    <property type="match status" value="1"/>
</dbReference>
<dbReference type="EMBL" id="MJEH01000011">
    <property type="protein sequence ID" value="OEH93491.1"/>
    <property type="molecule type" value="Genomic_DNA"/>
</dbReference>
<keyword evidence="13" id="KW-1185">Reference proteome</keyword>
<protein>
    <recommendedName>
        <fullName evidence="2">histidine kinase</fullName>
        <ecNumber evidence="2">2.7.13.3</ecNumber>
    </recommendedName>
</protein>
<evidence type="ECO:0000256" key="6">
    <source>
        <dbReference type="ARBA" id="ARBA00022777"/>
    </source>
</evidence>
<feature type="transmembrane region" description="Helical" evidence="9">
    <location>
        <begin position="205"/>
        <end position="224"/>
    </location>
</feature>
<feature type="domain" description="Histidine kinase" evidence="10">
    <location>
        <begin position="379"/>
        <end position="584"/>
    </location>
</feature>
<evidence type="ECO:0000256" key="5">
    <source>
        <dbReference type="ARBA" id="ARBA00022741"/>
    </source>
</evidence>
<comment type="catalytic activity">
    <reaction evidence="1">
        <text>ATP + protein L-histidine = ADP + protein N-phospho-L-histidine.</text>
        <dbReference type="EC" id="2.7.13.3"/>
    </reaction>
</comment>
<dbReference type="Gene3D" id="1.10.287.130">
    <property type="match status" value="1"/>
</dbReference>
<dbReference type="SUPFAM" id="SSF55785">
    <property type="entry name" value="PYP-like sensor domain (PAS domain)"/>
    <property type="match status" value="1"/>
</dbReference>
<dbReference type="Proteomes" id="UP000095209">
    <property type="component" value="Unassembled WGS sequence"/>
</dbReference>
<name>A0A1E5LHD9_9BACI</name>
<dbReference type="InterPro" id="IPR035965">
    <property type="entry name" value="PAS-like_dom_sf"/>
</dbReference>
<keyword evidence="8" id="KW-0902">Two-component regulatory system</keyword>
<dbReference type="InterPro" id="IPR036890">
    <property type="entry name" value="HATPase_C_sf"/>
</dbReference>
<feature type="transmembrane region" description="Helical" evidence="9">
    <location>
        <begin position="147"/>
        <end position="168"/>
    </location>
</feature>
<dbReference type="PROSITE" id="PS50109">
    <property type="entry name" value="HIS_KIN"/>
    <property type="match status" value="1"/>
</dbReference>
<evidence type="ECO:0000256" key="2">
    <source>
        <dbReference type="ARBA" id="ARBA00012438"/>
    </source>
</evidence>
<dbReference type="PROSITE" id="PS50112">
    <property type="entry name" value="PAS"/>
    <property type="match status" value="1"/>
</dbReference>
<keyword evidence="7" id="KW-0067">ATP-binding</keyword>
<dbReference type="InterPro" id="IPR036097">
    <property type="entry name" value="HisK_dim/P_sf"/>
</dbReference>
<keyword evidence="9" id="KW-0472">Membrane</keyword>
<keyword evidence="3" id="KW-0597">Phosphoprotein</keyword>
<evidence type="ECO:0000259" key="11">
    <source>
        <dbReference type="PROSITE" id="PS50112"/>
    </source>
</evidence>
<dbReference type="SMART" id="SM00387">
    <property type="entry name" value="HATPase_c"/>
    <property type="match status" value="1"/>
</dbReference>
<keyword evidence="9" id="KW-1133">Transmembrane helix</keyword>